<protein>
    <submittedName>
        <fullName evidence="1">DUF2867 domain-containing protein</fullName>
    </submittedName>
</protein>
<keyword evidence="2" id="KW-1185">Reference proteome</keyword>
<proteinExistence type="predicted"/>
<accession>A0ABS3S0I3</accession>
<organism evidence="1 2">
    <name type="scientific">Actinomadura violacea</name>
    <dbReference type="NCBI Taxonomy" id="2819934"/>
    <lineage>
        <taxon>Bacteria</taxon>
        <taxon>Bacillati</taxon>
        <taxon>Actinomycetota</taxon>
        <taxon>Actinomycetes</taxon>
        <taxon>Streptosporangiales</taxon>
        <taxon>Thermomonosporaceae</taxon>
        <taxon>Actinomadura</taxon>
    </lineage>
</organism>
<sequence>MAEDGDYGDAFTVPVGRGDGRSAEAWMREVFERAPAPVRAFLLVGWRAVLGLRLGPRPSPDHVLGWTVVEREHDAVRLRLESALMTARLTLRLDGGAAHWATSVSYRRGSGRVLWAVVAPIHRLMVPYLLKRAAQVSLVTTVDGQ</sequence>
<evidence type="ECO:0000313" key="1">
    <source>
        <dbReference type="EMBL" id="MBO2462515.1"/>
    </source>
</evidence>
<reference evidence="1 2" key="1">
    <citation type="submission" date="2021-03" db="EMBL/GenBank/DDBJ databases">
        <title>Actinomadura violae sp. nov., isolated from lichen in Thailand.</title>
        <authorList>
            <person name="Kanchanasin P."/>
            <person name="Saeng-In P."/>
            <person name="Phongsopitanun W."/>
            <person name="Yuki M."/>
            <person name="Kudo T."/>
            <person name="Ohkuma M."/>
            <person name="Tanasupawat S."/>
        </authorList>
    </citation>
    <scope>NUCLEOTIDE SEQUENCE [LARGE SCALE GENOMIC DNA]</scope>
    <source>
        <strain evidence="1 2">LCR2-06</strain>
    </source>
</reference>
<comment type="caution">
    <text evidence="1">The sequence shown here is derived from an EMBL/GenBank/DDBJ whole genome shotgun (WGS) entry which is preliminary data.</text>
</comment>
<dbReference type="EMBL" id="JAGEPF010000022">
    <property type="protein sequence ID" value="MBO2462515.1"/>
    <property type="molecule type" value="Genomic_DNA"/>
</dbReference>
<dbReference type="Proteomes" id="UP000680206">
    <property type="component" value="Unassembled WGS sequence"/>
</dbReference>
<evidence type="ECO:0000313" key="2">
    <source>
        <dbReference type="Proteomes" id="UP000680206"/>
    </source>
</evidence>
<gene>
    <name evidence="1" type="ORF">J4709_33600</name>
</gene>
<dbReference type="RefSeq" id="WP_208246849.1">
    <property type="nucleotide sequence ID" value="NZ_JAGEPF010000022.1"/>
</dbReference>
<dbReference type="Pfam" id="PF11066">
    <property type="entry name" value="DUF2867"/>
    <property type="match status" value="1"/>
</dbReference>
<name>A0ABS3S0I3_9ACTN</name>
<dbReference type="InterPro" id="IPR021295">
    <property type="entry name" value="DUF2867"/>
</dbReference>